<sequence length="100" mass="11619">MPNLNRMGDPEINNLEVFGGGLNVLTTVERRTILYEVAYQYNTYVDVAHRDQFEQWCMAMEIAGRINDMKDILKIRSCVSGRMVIGIIRMFLNRNFMPQA</sequence>
<dbReference type="EMBL" id="CM056741">
    <property type="protein sequence ID" value="KAJ8685285.1"/>
    <property type="molecule type" value="Genomic_DNA"/>
</dbReference>
<organism evidence="1 2">
    <name type="scientific">Eretmocerus hayati</name>
    <dbReference type="NCBI Taxonomy" id="131215"/>
    <lineage>
        <taxon>Eukaryota</taxon>
        <taxon>Metazoa</taxon>
        <taxon>Ecdysozoa</taxon>
        <taxon>Arthropoda</taxon>
        <taxon>Hexapoda</taxon>
        <taxon>Insecta</taxon>
        <taxon>Pterygota</taxon>
        <taxon>Neoptera</taxon>
        <taxon>Endopterygota</taxon>
        <taxon>Hymenoptera</taxon>
        <taxon>Apocrita</taxon>
        <taxon>Proctotrupomorpha</taxon>
        <taxon>Chalcidoidea</taxon>
        <taxon>Aphelinidae</taxon>
        <taxon>Aphelininae</taxon>
        <taxon>Eretmocerus</taxon>
    </lineage>
</organism>
<proteinExistence type="predicted"/>
<evidence type="ECO:0000313" key="1">
    <source>
        <dbReference type="EMBL" id="KAJ8685285.1"/>
    </source>
</evidence>
<accession>A0ACC2PNV0</accession>
<protein>
    <submittedName>
        <fullName evidence="1">Uncharacterized protein</fullName>
    </submittedName>
</protein>
<comment type="caution">
    <text evidence="1">The sequence shown here is derived from an EMBL/GenBank/DDBJ whole genome shotgun (WGS) entry which is preliminary data.</text>
</comment>
<reference evidence="1" key="1">
    <citation type="submission" date="2023-04" db="EMBL/GenBank/DDBJ databases">
        <title>A chromosome-level genome assembly of the parasitoid wasp Eretmocerus hayati.</title>
        <authorList>
            <person name="Zhong Y."/>
            <person name="Liu S."/>
            <person name="Liu Y."/>
        </authorList>
    </citation>
    <scope>NUCLEOTIDE SEQUENCE</scope>
    <source>
        <strain evidence="1">ZJU_SS_LIU_2023</strain>
    </source>
</reference>
<evidence type="ECO:0000313" key="2">
    <source>
        <dbReference type="Proteomes" id="UP001239111"/>
    </source>
</evidence>
<keyword evidence="2" id="KW-1185">Reference proteome</keyword>
<name>A0ACC2PNV0_9HYME</name>
<dbReference type="Proteomes" id="UP001239111">
    <property type="component" value="Chromosome 1"/>
</dbReference>
<gene>
    <name evidence="1" type="ORF">QAD02_021078</name>
</gene>